<keyword evidence="2" id="KW-1185">Reference proteome</keyword>
<reference evidence="1" key="1">
    <citation type="submission" date="2023-11" db="EMBL/GenBank/DDBJ databases">
        <authorList>
            <person name="Poullet M."/>
        </authorList>
    </citation>
    <scope>NUCLEOTIDE SEQUENCE</scope>
    <source>
        <strain evidence="1">E1834</strain>
    </source>
</reference>
<dbReference type="EMBL" id="CAVMJV010000030">
    <property type="protein sequence ID" value="CAK5076641.1"/>
    <property type="molecule type" value="Genomic_DNA"/>
</dbReference>
<proteinExistence type="predicted"/>
<evidence type="ECO:0000313" key="2">
    <source>
        <dbReference type="Proteomes" id="UP001497535"/>
    </source>
</evidence>
<organism evidence="1 2">
    <name type="scientific">Meloidogyne enterolobii</name>
    <name type="common">Root-knot nematode worm</name>
    <name type="synonym">Meloidogyne mayaguensis</name>
    <dbReference type="NCBI Taxonomy" id="390850"/>
    <lineage>
        <taxon>Eukaryota</taxon>
        <taxon>Metazoa</taxon>
        <taxon>Ecdysozoa</taxon>
        <taxon>Nematoda</taxon>
        <taxon>Chromadorea</taxon>
        <taxon>Rhabditida</taxon>
        <taxon>Tylenchina</taxon>
        <taxon>Tylenchomorpha</taxon>
        <taxon>Tylenchoidea</taxon>
        <taxon>Meloidogynidae</taxon>
        <taxon>Meloidogyninae</taxon>
        <taxon>Meloidogyne</taxon>
    </lineage>
</organism>
<protein>
    <submittedName>
        <fullName evidence="1">Uncharacterized protein</fullName>
    </submittedName>
</protein>
<dbReference type="Proteomes" id="UP001497535">
    <property type="component" value="Unassembled WGS sequence"/>
</dbReference>
<sequence length="71" mass="8653">MIVPEITLIFSTPPNFKLNKKAEKVFNYQLNNVKYTYYQISNIYNPKLKFYFYIEEPEENGYTYNLRIIKV</sequence>
<evidence type="ECO:0000313" key="1">
    <source>
        <dbReference type="EMBL" id="CAK5076641.1"/>
    </source>
</evidence>
<accession>A0ACB0ZC77</accession>
<name>A0ACB0ZC77_MELEN</name>
<comment type="caution">
    <text evidence="1">The sequence shown here is derived from an EMBL/GenBank/DDBJ whole genome shotgun (WGS) entry which is preliminary data.</text>
</comment>
<gene>
    <name evidence="1" type="ORF">MENTE1834_LOCUS23511</name>
</gene>